<keyword evidence="1" id="KW-0732">Signal</keyword>
<feature type="chain" id="PRO_5039077404" evidence="1">
    <location>
        <begin position="23"/>
        <end position="154"/>
    </location>
</feature>
<name>A0A542E371_9MICO</name>
<dbReference type="InterPro" id="IPR021903">
    <property type="entry name" value="DUF3515"/>
</dbReference>
<gene>
    <name evidence="2" type="ORF">FB458_2898</name>
</gene>
<feature type="signal peptide" evidence="1">
    <location>
        <begin position="1"/>
        <end position="22"/>
    </location>
</feature>
<dbReference type="AlphaFoldDB" id="A0A542E371"/>
<dbReference type="Pfam" id="PF12028">
    <property type="entry name" value="DUF3515"/>
    <property type="match status" value="1"/>
</dbReference>
<evidence type="ECO:0000313" key="2">
    <source>
        <dbReference type="EMBL" id="TQJ09782.1"/>
    </source>
</evidence>
<accession>A0A542E371</accession>
<dbReference type="Proteomes" id="UP000317893">
    <property type="component" value="Unassembled WGS sequence"/>
</dbReference>
<evidence type="ECO:0000313" key="3">
    <source>
        <dbReference type="Proteomes" id="UP000317893"/>
    </source>
</evidence>
<dbReference type="EMBL" id="VFMN01000001">
    <property type="protein sequence ID" value="TQJ09782.1"/>
    <property type="molecule type" value="Genomic_DNA"/>
</dbReference>
<proteinExistence type="predicted"/>
<keyword evidence="3" id="KW-1185">Reference proteome</keyword>
<evidence type="ECO:0000256" key="1">
    <source>
        <dbReference type="SAM" id="SignalP"/>
    </source>
</evidence>
<comment type="caution">
    <text evidence="2">The sequence shown here is derived from an EMBL/GenBank/DDBJ whole genome shotgun (WGS) entry which is preliminary data.</text>
</comment>
<dbReference type="RefSeq" id="WP_246061218.1">
    <property type="nucleotide sequence ID" value="NZ_BAAAPR010000007.1"/>
</dbReference>
<sequence>MRRAGRLGLIGAAAMLAAAPLAGCSRSVSVAVPAQGTSPACTALARAWPASVSGLEPVDTDPVSPAVRAYGDPAVIARCGVPEPGPSTDCLSVSGVDWVVSTLSDGARFVTFGRSPALEVLVPQGHTTPGNEGSLLPVFGPAAQTLPADGRRCS</sequence>
<protein>
    <submittedName>
        <fullName evidence="2">Uncharacterized protein DUF3515</fullName>
    </submittedName>
</protein>
<organism evidence="2 3">
    <name type="scientific">Lapillicoccus jejuensis</name>
    <dbReference type="NCBI Taxonomy" id="402171"/>
    <lineage>
        <taxon>Bacteria</taxon>
        <taxon>Bacillati</taxon>
        <taxon>Actinomycetota</taxon>
        <taxon>Actinomycetes</taxon>
        <taxon>Micrococcales</taxon>
        <taxon>Intrasporangiaceae</taxon>
        <taxon>Lapillicoccus</taxon>
    </lineage>
</organism>
<reference evidence="2 3" key="1">
    <citation type="submission" date="2019-06" db="EMBL/GenBank/DDBJ databases">
        <title>Sequencing the genomes of 1000 actinobacteria strains.</title>
        <authorList>
            <person name="Klenk H.-P."/>
        </authorList>
    </citation>
    <scope>NUCLEOTIDE SEQUENCE [LARGE SCALE GENOMIC DNA]</scope>
    <source>
        <strain evidence="2 3">DSM 18607</strain>
    </source>
</reference>